<dbReference type="Pfam" id="PF03372">
    <property type="entry name" value="Exo_endo_phos"/>
    <property type="match status" value="1"/>
</dbReference>
<dbReference type="PANTHER" id="PTHR43250">
    <property type="entry name" value="EXODEOXYRIBONUCLEASE III"/>
    <property type="match status" value="1"/>
</dbReference>
<dbReference type="GO" id="GO:0008311">
    <property type="term" value="F:double-stranded DNA 3'-5' DNA exonuclease activity"/>
    <property type="evidence" value="ECO:0007669"/>
    <property type="project" value="InterPro"/>
</dbReference>
<dbReference type="GO" id="GO:0046872">
    <property type="term" value="F:metal ion binding"/>
    <property type="evidence" value="ECO:0007669"/>
    <property type="project" value="UniProtKB-KW"/>
</dbReference>
<sequence length="261" mass="30172">MLKIATFNVNSVRSRMHILSQWLHDNRVDVLCLQETKTEDQFFPASEFEALGYEAVFKGEKAYNGVALLSLHPIMNPHFGLEDGEEPDPATRIVRGTVLGVHIINTYVPQGKSIDHSDYQYKMRFFDRLKTLFDREYSKADDLLWVGDMNVAPTDIDVTNPGNKRDHVCFHEDIKKKFEEIKAWGFIDVFRKYRPGEGEFSFFDYRVKNALERNIGWRIDHILATSSLAHRSEDCYVDRGPRGWEKPSDHAPVVGAFNIDE</sequence>
<dbReference type="HOGENOM" id="CLU_027539_0_1_0"/>
<dbReference type="NCBIfam" id="TIGR00195">
    <property type="entry name" value="exoDNase_III"/>
    <property type="match status" value="1"/>
</dbReference>
<dbReference type="InterPro" id="IPR005135">
    <property type="entry name" value="Endo/exonuclease/phosphatase"/>
</dbReference>
<feature type="site" description="Interaction with DNA substrate" evidence="7">
    <location>
        <position position="250"/>
    </location>
</feature>
<feature type="active site" description="Proton donor/acceptor" evidence="5">
    <location>
        <position position="148"/>
    </location>
</feature>
<evidence type="ECO:0000313" key="9">
    <source>
        <dbReference type="EMBL" id="ADE57723.1"/>
    </source>
</evidence>
<evidence type="ECO:0000256" key="2">
    <source>
        <dbReference type="ARBA" id="ARBA00022723"/>
    </source>
</evidence>
<protein>
    <submittedName>
        <fullName evidence="9">Exodeoxyribonuclease III</fullName>
    </submittedName>
</protein>
<feature type="binding site" evidence="6">
    <location>
        <position position="8"/>
    </location>
    <ligand>
        <name>Mg(2+)</name>
        <dbReference type="ChEBI" id="CHEBI:18420"/>
        <label>1</label>
    </ligand>
</feature>
<accession>D5EGP1</accession>
<dbReference type="PROSITE" id="PS51435">
    <property type="entry name" value="AP_NUCLEASE_F1_4"/>
    <property type="match status" value="1"/>
</dbReference>
<keyword evidence="4 6" id="KW-0460">Magnesium</keyword>
<proteinExistence type="inferred from homology"/>
<dbReference type="RefSeq" id="WP_013048986.1">
    <property type="nucleotide sequence ID" value="NC_014011.1"/>
</dbReference>
<feature type="binding site" evidence="6">
    <location>
        <position position="249"/>
    </location>
    <ligand>
        <name>Mg(2+)</name>
        <dbReference type="ChEBI" id="CHEBI:18420"/>
        <label>1</label>
    </ligand>
</feature>
<evidence type="ECO:0000256" key="6">
    <source>
        <dbReference type="PIRSR" id="PIRSR604808-2"/>
    </source>
</evidence>
<evidence type="ECO:0000256" key="5">
    <source>
        <dbReference type="PIRSR" id="PIRSR604808-1"/>
    </source>
</evidence>
<evidence type="ECO:0000256" key="7">
    <source>
        <dbReference type="PIRSR" id="PIRSR604808-3"/>
    </source>
</evidence>
<dbReference type="AlphaFoldDB" id="D5EGP1"/>
<evidence type="ECO:0000256" key="1">
    <source>
        <dbReference type="ARBA" id="ARBA00007092"/>
    </source>
</evidence>
<feature type="binding site" evidence="6">
    <location>
        <position position="35"/>
    </location>
    <ligand>
        <name>Mg(2+)</name>
        <dbReference type="ChEBI" id="CHEBI:18420"/>
        <label>1</label>
    </ligand>
</feature>
<dbReference type="CDD" id="cd09086">
    <property type="entry name" value="ExoIII-like_AP-endo"/>
    <property type="match status" value="1"/>
</dbReference>
<keyword evidence="10" id="KW-1185">Reference proteome</keyword>
<dbReference type="Gene3D" id="3.60.10.10">
    <property type="entry name" value="Endonuclease/exonuclease/phosphatase"/>
    <property type="match status" value="1"/>
</dbReference>
<keyword evidence="3" id="KW-0378">Hydrolase</keyword>
<comment type="similarity">
    <text evidence="1">Belongs to the DNA repair enzymes AP/ExoA family.</text>
</comment>
<dbReference type="NCBIfam" id="TIGR00633">
    <property type="entry name" value="xth"/>
    <property type="match status" value="1"/>
</dbReference>
<dbReference type="InterPro" id="IPR037493">
    <property type="entry name" value="ExoIII-like"/>
</dbReference>
<dbReference type="GO" id="GO:0006281">
    <property type="term" value="P:DNA repair"/>
    <property type="evidence" value="ECO:0007669"/>
    <property type="project" value="InterPro"/>
</dbReference>
<evidence type="ECO:0000256" key="4">
    <source>
        <dbReference type="ARBA" id="ARBA00022842"/>
    </source>
</evidence>
<dbReference type="InterPro" id="IPR036691">
    <property type="entry name" value="Endo/exonu/phosph_ase_sf"/>
</dbReference>
<evidence type="ECO:0000259" key="8">
    <source>
        <dbReference type="Pfam" id="PF03372"/>
    </source>
</evidence>
<dbReference type="Proteomes" id="UP000002366">
    <property type="component" value="Chromosome"/>
</dbReference>
<evidence type="ECO:0000313" key="10">
    <source>
        <dbReference type="Proteomes" id="UP000002366"/>
    </source>
</evidence>
<dbReference type="InterPro" id="IPR004808">
    <property type="entry name" value="AP_endonuc_1"/>
</dbReference>
<dbReference type="eggNOG" id="COG0708">
    <property type="taxonomic scope" value="Bacteria"/>
</dbReference>
<feature type="active site" description="Proton acceptor" evidence="5">
    <location>
        <position position="250"/>
    </location>
</feature>
<name>D5EGP1_AMICL</name>
<organism evidence="9 10">
    <name type="scientific">Aminobacterium colombiense (strain DSM 12261 / ALA-1)</name>
    <dbReference type="NCBI Taxonomy" id="572547"/>
    <lineage>
        <taxon>Bacteria</taxon>
        <taxon>Thermotogati</taxon>
        <taxon>Synergistota</taxon>
        <taxon>Synergistia</taxon>
        <taxon>Synergistales</taxon>
        <taxon>Aminobacteriaceae</taxon>
        <taxon>Aminobacterium</taxon>
    </lineage>
</organism>
<feature type="binding site" evidence="6">
    <location>
        <position position="250"/>
    </location>
    <ligand>
        <name>Mg(2+)</name>
        <dbReference type="ChEBI" id="CHEBI:18420"/>
        <label>1</label>
    </ligand>
</feature>
<evidence type="ECO:0000256" key="3">
    <source>
        <dbReference type="ARBA" id="ARBA00022801"/>
    </source>
</evidence>
<reference evidence="9 10" key="1">
    <citation type="journal article" date="2010" name="Stand. Genomic Sci.">
        <title>Complete genome sequence of Aminobacterium colombiense type strain (ALA-1).</title>
        <authorList>
            <person name="Chertkov O."/>
            <person name="Sikorski J."/>
            <person name="Brambilla E."/>
            <person name="Lapidus A."/>
            <person name="Copeland A."/>
            <person name="Glavina Del Rio T."/>
            <person name="Nolan M."/>
            <person name="Lucas S."/>
            <person name="Tice H."/>
            <person name="Cheng J.F."/>
            <person name="Han C."/>
            <person name="Detter J.C."/>
            <person name="Bruce D."/>
            <person name="Tapia R."/>
            <person name="Goodwin L."/>
            <person name="Pitluck S."/>
            <person name="Liolios K."/>
            <person name="Ivanova N."/>
            <person name="Mavromatis K."/>
            <person name="Ovchinnikova G."/>
            <person name="Pati A."/>
            <person name="Chen A."/>
            <person name="Palaniappan K."/>
            <person name="Land M."/>
            <person name="Hauser L."/>
            <person name="Chang Y.J."/>
            <person name="Jeffries C.D."/>
            <person name="Spring S."/>
            <person name="Rohde M."/>
            <person name="Goker M."/>
            <person name="Bristow J."/>
            <person name="Eisen J.A."/>
            <person name="Markowitz V."/>
            <person name="Hugenholtz P."/>
            <person name="Kyrpides N.C."/>
            <person name="Klenk H.P."/>
        </authorList>
    </citation>
    <scope>NUCLEOTIDE SEQUENCE [LARGE SCALE GENOMIC DNA]</scope>
    <source>
        <strain evidence="10">DSM 12261 / ALA-1</strain>
    </source>
</reference>
<keyword evidence="2 6" id="KW-0479">Metal-binding</keyword>
<feature type="site" description="Transition state stabilizer" evidence="7">
    <location>
        <position position="150"/>
    </location>
</feature>
<feature type="active site" evidence="5">
    <location>
        <position position="107"/>
    </location>
</feature>
<dbReference type="PANTHER" id="PTHR43250:SF2">
    <property type="entry name" value="EXODEOXYRIBONUCLEASE III"/>
    <property type="match status" value="1"/>
</dbReference>
<dbReference type="EMBL" id="CP001997">
    <property type="protein sequence ID" value="ADE57723.1"/>
    <property type="molecule type" value="Genomic_DNA"/>
</dbReference>
<keyword evidence="6" id="KW-0464">Manganese</keyword>
<feature type="domain" description="Endonuclease/exonuclease/phosphatase" evidence="8">
    <location>
        <begin position="5"/>
        <end position="250"/>
    </location>
</feature>
<feature type="binding site" evidence="6">
    <location>
        <position position="150"/>
    </location>
    <ligand>
        <name>Mg(2+)</name>
        <dbReference type="ChEBI" id="CHEBI:18420"/>
        <label>1</label>
    </ligand>
</feature>
<comment type="cofactor">
    <cofactor evidence="6">
        <name>Mg(2+)</name>
        <dbReference type="ChEBI" id="CHEBI:18420"/>
    </cofactor>
    <cofactor evidence="6">
        <name>Mn(2+)</name>
        <dbReference type="ChEBI" id="CHEBI:29035"/>
    </cofactor>
    <text evidence="6">Probably binds two magnesium or manganese ions per subunit.</text>
</comment>
<feature type="site" description="Important for catalytic activity" evidence="7">
    <location>
        <position position="220"/>
    </location>
</feature>
<gene>
    <name evidence="9" type="ordered locus">Amico_1607</name>
</gene>
<dbReference type="SUPFAM" id="SSF56219">
    <property type="entry name" value="DNase I-like"/>
    <property type="match status" value="1"/>
</dbReference>
<dbReference type="STRING" id="572547.Amico_1607"/>
<dbReference type="KEGG" id="aco:Amico_1607"/>
<feature type="binding site" evidence="6">
    <location>
        <position position="148"/>
    </location>
    <ligand>
        <name>Mg(2+)</name>
        <dbReference type="ChEBI" id="CHEBI:18420"/>
        <label>1</label>
    </ligand>
</feature>